<name>A0A6H5HIF2_9HEMI</name>
<sequence length="112" mass="12604">MNSRESLDAAKQELNALTSTRPLLEGGRARPGQHRLPKPAVEGFSLFLRKIQSNTLTYDDFRFSLVSRTAGEATAVKVGGHVSVTHPRDGRSFEDENLFFCYDFAVFIRQTR</sequence>
<dbReference type="AlphaFoldDB" id="A0A6H5HIF2"/>
<dbReference type="Proteomes" id="UP000479000">
    <property type="component" value="Unassembled WGS sequence"/>
</dbReference>
<organism evidence="1 2">
    <name type="scientific">Nesidiocoris tenuis</name>
    <dbReference type="NCBI Taxonomy" id="355587"/>
    <lineage>
        <taxon>Eukaryota</taxon>
        <taxon>Metazoa</taxon>
        <taxon>Ecdysozoa</taxon>
        <taxon>Arthropoda</taxon>
        <taxon>Hexapoda</taxon>
        <taxon>Insecta</taxon>
        <taxon>Pterygota</taxon>
        <taxon>Neoptera</taxon>
        <taxon>Paraneoptera</taxon>
        <taxon>Hemiptera</taxon>
        <taxon>Heteroptera</taxon>
        <taxon>Panheteroptera</taxon>
        <taxon>Cimicomorpha</taxon>
        <taxon>Miridae</taxon>
        <taxon>Dicyphina</taxon>
        <taxon>Nesidiocoris</taxon>
    </lineage>
</organism>
<gene>
    <name evidence="1" type="ORF">NTEN_LOCUS20667</name>
</gene>
<protein>
    <submittedName>
        <fullName evidence="1">Uncharacterized protein</fullName>
    </submittedName>
</protein>
<feature type="non-terminal residue" evidence="1">
    <location>
        <position position="112"/>
    </location>
</feature>
<dbReference type="EMBL" id="CADCXU010030395">
    <property type="protein sequence ID" value="CAB0016497.1"/>
    <property type="molecule type" value="Genomic_DNA"/>
</dbReference>
<proteinExistence type="predicted"/>
<evidence type="ECO:0000313" key="2">
    <source>
        <dbReference type="Proteomes" id="UP000479000"/>
    </source>
</evidence>
<reference evidence="1 2" key="1">
    <citation type="submission" date="2020-02" db="EMBL/GenBank/DDBJ databases">
        <authorList>
            <person name="Ferguson B K."/>
        </authorList>
    </citation>
    <scope>NUCLEOTIDE SEQUENCE [LARGE SCALE GENOMIC DNA]</scope>
</reference>
<evidence type="ECO:0000313" key="1">
    <source>
        <dbReference type="EMBL" id="CAB0016497.1"/>
    </source>
</evidence>
<accession>A0A6H5HIF2</accession>
<keyword evidence="2" id="KW-1185">Reference proteome</keyword>